<evidence type="ECO:0000313" key="1">
    <source>
        <dbReference type="EMBL" id="GBP55282.1"/>
    </source>
</evidence>
<proteinExistence type="predicted"/>
<dbReference type="AlphaFoldDB" id="A0A4C1WXA2"/>
<sequence>MPQTFYIHIARVTLPFAITTNQPLKLPTMSSCGCFTSIMRLANGEGKRPDETHPSRVGEDSRLFRAKPGHGDEFATCWFKIGFGVEFKLRKCMLTLTVLCHLWPPLNWCNAVNLYK</sequence>
<gene>
    <name evidence="1" type="ORF">EVAR_24478_1</name>
</gene>
<reference evidence="1 2" key="1">
    <citation type="journal article" date="2019" name="Commun. Biol.">
        <title>The bagworm genome reveals a unique fibroin gene that provides high tensile strength.</title>
        <authorList>
            <person name="Kono N."/>
            <person name="Nakamura H."/>
            <person name="Ohtoshi R."/>
            <person name="Tomita M."/>
            <person name="Numata K."/>
            <person name="Arakawa K."/>
        </authorList>
    </citation>
    <scope>NUCLEOTIDE SEQUENCE [LARGE SCALE GENOMIC DNA]</scope>
</reference>
<keyword evidence="2" id="KW-1185">Reference proteome</keyword>
<dbReference type="EMBL" id="BGZK01000664">
    <property type="protein sequence ID" value="GBP55282.1"/>
    <property type="molecule type" value="Genomic_DNA"/>
</dbReference>
<organism evidence="1 2">
    <name type="scientific">Eumeta variegata</name>
    <name type="common">Bagworm moth</name>
    <name type="synonym">Eumeta japonica</name>
    <dbReference type="NCBI Taxonomy" id="151549"/>
    <lineage>
        <taxon>Eukaryota</taxon>
        <taxon>Metazoa</taxon>
        <taxon>Ecdysozoa</taxon>
        <taxon>Arthropoda</taxon>
        <taxon>Hexapoda</taxon>
        <taxon>Insecta</taxon>
        <taxon>Pterygota</taxon>
        <taxon>Neoptera</taxon>
        <taxon>Endopterygota</taxon>
        <taxon>Lepidoptera</taxon>
        <taxon>Glossata</taxon>
        <taxon>Ditrysia</taxon>
        <taxon>Tineoidea</taxon>
        <taxon>Psychidae</taxon>
        <taxon>Oiketicinae</taxon>
        <taxon>Eumeta</taxon>
    </lineage>
</organism>
<protein>
    <submittedName>
        <fullName evidence="1">Uncharacterized protein</fullName>
    </submittedName>
</protein>
<accession>A0A4C1WXA2</accession>
<name>A0A4C1WXA2_EUMVA</name>
<evidence type="ECO:0000313" key="2">
    <source>
        <dbReference type="Proteomes" id="UP000299102"/>
    </source>
</evidence>
<dbReference type="Proteomes" id="UP000299102">
    <property type="component" value="Unassembled WGS sequence"/>
</dbReference>
<comment type="caution">
    <text evidence="1">The sequence shown here is derived from an EMBL/GenBank/DDBJ whole genome shotgun (WGS) entry which is preliminary data.</text>
</comment>